<protein>
    <submittedName>
        <fullName evidence="2">Uncharacterized protein</fullName>
    </submittedName>
</protein>
<dbReference type="EMBL" id="CP045482">
    <property type="protein sequence ID" value="QGR21115.1"/>
    <property type="molecule type" value="Genomic_DNA"/>
</dbReference>
<name>A0A650CTQ8_ACIAM</name>
<reference evidence="1 4" key="1">
    <citation type="submission" date="2019-10" db="EMBL/GenBank/DDBJ databases">
        <title>Comparative genomics of sulfur disproportionating microorganisms.</title>
        <authorList>
            <person name="Ward L.M."/>
            <person name="Bertran E."/>
            <person name="Johnston D."/>
        </authorList>
    </citation>
    <scope>NUCLEOTIDE SEQUENCE [LARGE SCALE GENOMIC DNA]</scope>
    <source>
        <strain evidence="1 4">DSM 3772</strain>
    </source>
</reference>
<evidence type="ECO:0000313" key="2">
    <source>
        <dbReference type="EMBL" id="QGR21115.1"/>
    </source>
</evidence>
<proteinExistence type="predicted"/>
<dbReference type="GeneID" id="42778691"/>
<accession>A0A650CTQ8</accession>
<evidence type="ECO:0000313" key="3">
    <source>
        <dbReference type="Proteomes" id="UP000426328"/>
    </source>
</evidence>
<dbReference type="AlphaFoldDB" id="A0A650CTQ8"/>
<dbReference type="Proteomes" id="UP000426328">
    <property type="component" value="Chromosome"/>
</dbReference>
<keyword evidence="3" id="KW-1185">Reference proteome</keyword>
<evidence type="ECO:0000313" key="4">
    <source>
        <dbReference type="Proteomes" id="UP000474054"/>
    </source>
</evidence>
<dbReference type="EMBL" id="WHYS01000004">
    <property type="protein sequence ID" value="MQL56482.1"/>
    <property type="molecule type" value="Genomic_DNA"/>
</dbReference>
<organism evidence="2 3">
    <name type="scientific">Acidianus ambivalens</name>
    <name type="common">Desulfurolobus ambivalens</name>
    <dbReference type="NCBI Taxonomy" id="2283"/>
    <lineage>
        <taxon>Archaea</taxon>
        <taxon>Thermoproteota</taxon>
        <taxon>Thermoprotei</taxon>
        <taxon>Sulfolobales</taxon>
        <taxon>Sulfolobaceae</taxon>
        <taxon>Acidianus</taxon>
    </lineage>
</organism>
<dbReference type="RefSeq" id="WP_152943338.1">
    <property type="nucleotide sequence ID" value="NZ_CP045482.1"/>
</dbReference>
<gene>
    <name evidence="2" type="ORF">D1866_03110</name>
    <name evidence="1" type="ORF">GFB69_12455</name>
</gene>
<dbReference type="KEGG" id="aamb:D1866_03110"/>
<sequence length="69" mass="8090">MIAEVKRYSYVQILLELIRKELSEEEKKRLEVIISYNKVLNGKAIILNSTLIPLYPLAFAASELYKDFR</sequence>
<reference evidence="2 3" key="2">
    <citation type="submission" date="2019-10" db="EMBL/GenBank/DDBJ databases">
        <title>Genome Sequences from Six Type Strain Members of the Archaeal Family Sulfolobaceae: Acidianus ambivalens, Acidianus infernus, Metallosphaera prunae, Stygiolobus azoricus, Sulfolobus metallicus, and Sulfurisphaera ohwakuensis.</title>
        <authorList>
            <person name="Counts J.A."/>
            <person name="Kelly R.M."/>
        </authorList>
    </citation>
    <scope>NUCLEOTIDE SEQUENCE [LARGE SCALE GENOMIC DNA]</scope>
    <source>
        <strain evidence="2 3">LEI 10</strain>
    </source>
</reference>
<evidence type="ECO:0000313" key="1">
    <source>
        <dbReference type="EMBL" id="MQL56482.1"/>
    </source>
</evidence>
<dbReference type="Proteomes" id="UP000474054">
    <property type="component" value="Unassembled WGS sequence"/>
</dbReference>